<dbReference type="Proteomes" id="UP001054902">
    <property type="component" value="Unassembled WGS sequence"/>
</dbReference>
<feature type="region of interest" description="Disordered" evidence="2">
    <location>
        <begin position="1"/>
        <end position="33"/>
    </location>
</feature>
<sequence length="479" mass="53645">MEQFYGIKLDGGGGIPSFDSQTEEQSYDADPDDDSYVTVTLMSKRSAVPQFGEIISLLNSNKHNTRSVIESIRNNTADQEKLHSHQEESINVPLTNTDTYKTTSAPIKSAGQKSRKADIVTDFPGKNSDGTDHSHFLKLMNSNKHTSNKSESIQNQTLSMAKKRAKSPVNVNTTFDDASQVTSETETVKNESDSVSIESPPVAKKITRENKDLGGTKLSISFFPPDLINEKKKTVEVRNELISPMNSISPMTSPQSSRRSFAEIKRVNSYATQSSISVASSKRVTEIKSKLRNLEVDYRKNGLKHAKEKAAKDNANSNNAVSSSHRIAREIMITCFFSLTIWIAYLCHRDNQANDFQLRMKEIDNMANVISNINAANIQKLQLQRENIQLLEKSLIIAHEFNALKKEEEITTTCPTLPPANVTFDTSSPTETDEDMSEEKLSLNDENVFVITSTEPEKKKKFVNNIAWNDFFIVQSMLE</sequence>
<evidence type="ECO:0000313" key="4">
    <source>
        <dbReference type="Proteomes" id="UP001054902"/>
    </source>
</evidence>
<evidence type="ECO:0000256" key="1">
    <source>
        <dbReference type="SAM" id="Coils"/>
    </source>
</evidence>
<protein>
    <submittedName>
        <fullName evidence="3">Uncharacterized protein</fullName>
    </submittedName>
</protein>
<evidence type="ECO:0000256" key="2">
    <source>
        <dbReference type="SAM" id="MobiDB-lite"/>
    </source>
</evidence>
<feature type="region of interest" description="Disordered" evidence="2">
    <location>
        <begin position="416"/>
        <end position="438"/>
    </location>
</feature>
<keyword evidence="1" id="KW-0175">Coiled coil</keyword>
<evidence type="ECO:0000313" key="3">
    <source>
        <dbReference type="EMBL" id="GFH51370.1"/>
    </source>
</evidence>
<dbReference type="EMBL" id="BLLK01000045">
    <property type="protein sequence ID" value="GFH51370.1"/>
    <property type="molecule type" value="Genomic_DNA"/>
</dbReference>
<proteinExistence type="predicted"/>
<feature type="region of interest" description="Disordered" evidence="2">
    <location>
        <begin position="180"/>
        <end position="200"/>
    </location>
</feature>
<organism evidence="3 4">
    <name type="scientific">Chaetoceros tenuissimus</name>
    <dbReference type="NCBI Taxonomy" id="426638"/>
    <lineage>
        <taxon>Eukaryota</taxon>
        <taxon>Sar</taxon>
        <taxon>Stramenopiles</taxon>
        <taxon>Ochrophyta</taxon>
        <taxon>Bacillariophyta</taxon>
        <taxon>Coscinodiscophyceae</taxon>
        <taxon>Chaetocerotophycidae</taxon>
        <taxon>Chaetocerotales</taxon>
        <taxon>Chaetocerotaceae</taxon>
        <taxon>Chaetoceros</taxon>
    </lineage>
</organism>
<reference evidence="3 4" key="1">
    <citation type="journal article" date="2021" name="Sci. Rep.">
        <title>The genome of the diatom Chaetoceros tenuissimus carries an ancient integrated fragment of an extant virus.</title>
        <authorList>
            <person name="Hongo Y."/>
            <person name="Kimura K."/>
            <person name="Takaki Y."/>
            <person name="Yoshida Y."/>
            <person name="Baba S."/>
            <person name="Kobayashi G."/>
            <person name="Nagasaki K."/>
            <person name="Hano T."/>
            <person name="Tomaru Y."/>
        </authorList>
    </citation>
    <scope>NUCLEOTIDE SEQUENCE [LARGE SCALE GENOMIC DNA]</scope>
    <source>
        <strain evidence="3 4">NIES-3715</strain>
    </source>
</reference>
<gene>
    <name evidence="3" type="ORF">CTEN210_07846</name>
</gene>
<accession>A0AAD3CUN6</accession>
<feature type="coiled-coil region" evidence="1">
    <location>
        <begin position="366"/>
        <end position="393"/>
    </location>
</feature>
<name>A0AAD3CUN6_9STRA</name>
<keyword evidence="4" id="KW-1185">Reference proteome</keyword>
<feature type="compositionally biased region" description="Acidic residues" evidence="2">
    <location>
        <begin position="21"/>
        <end position="33"/>
    </location>
</feature>
<comment type="caution">
    <text evidence="3">The sequence shown here is derived from an EMBL/GenBank/DDBJ whole genome shotgun (WGS) entry which is preliminary data.</text>
</comment>
<dbReference type="AlphaFoldDB" id="A0AAD3CUN6"/>
<feature type="compositionally biased region" description="Polar residues" evidence="2">
    <location>
        <begin position="96"/>
        <end position="106"/>
    </location>
</feature>
<feature type="region of interest" description="Disordered" evidence="2">
    <location>
        <begin position="96"/>
        <end position="117"/>
    </location>
</feature>